<dbReference type="EMBL" id="VDMB01000006">
    <property type="protein sequence ID" value="TYT75069.1"/>
    <property type="molecule type" value="Genomic_DNA"/>
</dbReference>
<gene>
    <name evidence="1" type="ORF">FIM25_06645</name>
</gene>
<dbReference type="AlphaFoldDB" id="A0A5Q4VBL8"/>
<organism evidence="1 2">
    <name type="scientific">Desulfobotulus mexicanus</name>
    <dbReference type="NCBI Taxonomy" id="2586642"/>
    <lineage>
        <taxon>Bacteria</taxon>
        <taxon>Pseudomonadati</taxon>
        <taxon>Thermodesulfobacteriota</taxon>
        <taxon>Desulfobacteria</taxon>
        <taxon>Desulfobacterales</taxon>
        <taxon>Desulfobacteraceae</taxon>
        <taxon>Desulfobotulus</taxon>
    </lineage>
</organism>
<reference evidence="1 2" key="1">
    <citation type="submission" date="2019-06" db="EMBL/GenBank/DDBJ databases">
        <title>Desulfobotulus mexicanus sp. nov., a novel sulfate-reducing bacterium isolated from the sediment of an alkaline crater lake in Mexico.</title>
        <authorList>
            <person name="Hirschler-Rea A."/>
        </authorList>
    </citation>
    <scope>NUCLEOTIDE SEQUENCE [LARGE SCALE GENOMIC DNA]</scope>
    <source>
        <strain evidence="1 2">PAR22N</strain>
    </source>
</reference>
<keyword evidence="2" id="KW-1185">Reference proteome</keyword>
<dbReference type="OrthoDB" id="5521897at2"/>
<evidence type="ECO:0000313" key="1">
    <source>
        <dbReference type="EMBL" id="TYT75069.1"/>
    </source>
</evidence>
<comment type="caution">
    <text evidence="1">The sequence shown here is derived from an EMBL/GenBank/DDBJ whole genome shotgun (WGS) entry which is preliminary data.</text>
</comment>
<evidence type="ECO:0000313" key="2">
    <source>
        <dbReference type="Proteomes" id="UP000321899"/>
    </source>
</evidence>
<proteinExistence type="predicted"/>
<dbReference type="Proteomes" id="UP000321899">
    <property type="component" value="Unassembled WGS sequence"/>
</dbReference>
<accession>A0A5Q4VBL8</accession>
<sequence>MKFDTNPMSQKIFTRGLDVDTISAYLCCCGLAVEEGTMSLERLLVVWNQGEDVLNRALQVLETQNIITPFVRNGEAFYQVHPPEQWLSPV</sequence>
<protein>
    <submittedName>
        <fullName evidence="1">Uncharacterized protein</fullName>
    </submittedName>
</protein>
<dbReference type="RefSeq" id="WP_139447565.1">
    <property type="nucleotide sequence ID" value="NZ_VDMB01000006.1"/>
</dbReference>
<name>A0A5Q4VBL8_9BACT</name>